<dbReference type="InterPro" id="IPR005829">
    <property type="entry name" value="Sugar_transporter_CS"/>
</dbReference>
<feature type="transmembrane region" description="Helical" evidence="7">
    <location>
        <begin position="60"/>
        <end position="81"/>
    </location>
</feature>
<organism evidence="9">
    <name type="scientific">mine drainage metagenome</name>
    <dbReference type="NCBI Taxonomy" id="410659"/>
    <lineage>
        <taxon>unclassified sequences</taxon>
        <taxon>metagenomes</taxon>
        <taxon>ecological metagenomes</taxon>
    </lineage>
</organism>
<reference evidence="9" key="1">
    <citation type="submission" date="2016-10" db="EMBL/GenBank/DDBJ databases">
        <title>Sequence of Gallionella enrichment culture.</title>
        <authorList>
            <person name="Poehlein A."/>
            <person name="Muehling M."/>
            <person name="Daniel R."/>
        </authorList>
    </citation>
    <scope>NUCLEOTIDE SEQUENCE</scope>
</reference>
<sequence>MSRQTHAFAAEAVYIRGIRANLHQFIQQAIQVFFVGLVIGMERNVLPVLSQDFGVPKGSFLFLMSFVVSFGFVKGILNFVAGRLSERIGRKKVLLLGWAAALPIPFMILYAPSWGWIVAANMFLGVNQGFAWSMTVTSKVDITRAEQRGFATGVNEFAGYAAVGIGGLVTGYLSVIYGPRDALFGFGLAVIMTGMLIAIVFIKETLPWAKVESKEHANGNYAGHKPRFPAGVSEHPGTWEVFTLVSFRHPTFNALCQAGVANKIADALLWVLFPVYLHNQGLGIVQIGWITAVYGLVWGAAQLLTGALSDAIGRKKPIIAGLWLLGIGIAGVPLVHGVIAWTISAAIMGIGMALLYPNLIAALADISHPNWRSSALGTYRYWRDTGYAIGAIALGVVAQWTNSVENAFWFTAVILAISGAYLALRAEETHPRLNPAMP</sequence>
<feature type="transmembrane region" description="Helical" evidence="7">
    <location>
        <begin position="283"/>
        <end position="305"/>
    </location>
</feature>
<feature type="transmembrane region" description="Helical" evidence="7">
    <location>
        <begin position="183"/>
        <end position="202"/>
    </location>
</feature>
<evidence type="ECO:0000256" key="5">
    <source>
        <dbReference type="ARBA" id="ARBA00022989"/>
    </source>
</evidence>
<keyword evidence="4 7" id="KW-0812">Transmembrane</keyword>
<feature type="domain" description="Major facilitator superfamily (MFS) profile" evidence="8">
    <location>
        <begin position="24"/>
        <end position="430"/>
    </location>
</feature>
<accession>A0A1J5S3E4</accession>
<dbReference type="Pfam" id="PF07690">
    <property type="entry name" value="MFS_1"/>
    <property type="match status" value="2"/>
</dbReference>
<dbReference type="GO" id="GO:0022857">
    <property type="term" value="F:transmembrane transporter activity"/>
    <property type="evidence" value="ECO:0007669"/>
    <property type="project" value="InterPro"/>
</dbReference>
<dbReference type="InterPro" id="IPR050171">
    <property type="entry name" value="MFS_Transporters"/>
</dbReference>
<dbReference type="PROSITE" id="PS50850">
    <property type="entry name" value="MFS"/>
    <property type="match status" value="1"/>
</dbReference>
<evidence type="ECO:0000256" key="7">
    <source>
        <dbReference type="SAM" id="Phobius"/>
    </source>
</evidence>
<comment type="caution">
    <text evidence="9">The sequence shown here is derived from an EMBL/GenBank/DDBJ whole genome shotgun (WGS) entry which is preliminary data.</text>
</comment>
<dbReference type="InterPro" id="IPR020846">
    <property type="entry name" value="MFS_dom"/>
</dbReference>
<feature type="transmembrane region" description="Helical" evidence="7">
    <location>
        <begin position="341"/>
        <end position="364"/>
    </location>
</feature>
<evidence type="ECO:0000256" key="4">
    <source>
        <dbReference type="ARBA" id="ARBA00022692"/>
    </source>
</evidence>
<evidence type="ECO:0000256" key="3">
    <source>
        <dbReference type="ARBA" id="ARBA00022475"/>
    </source>
</evidence>
<dbReference type="PROSITE" id="PS00216">
    <property type="entry name" value="SUGAR_TRANSPORT_1"/>
    <property type="match status" value="2"/>
</dbReference>
<feature type="transmembrane region" description="Helical" evidence="7">
    <location>
        <begin position="407"/>
        <end position="424"/>
    </location>
</feature>
<name>A0A1J5S3E4_9ZZZZ</name>
<dbReference type="EMBL" id="MLJW01000116">
    <property type="protein sequence ID" value="OIQ98663.1"/>
    <property type="molecule type" value="Genomic_DNA"/>
</dbReference>
<feature type="transmembrane region" description="Helical" evidence="7">
    <location>
        <begin position="317"/>
        <end position="335"/>
    </location>
</feature>
<comment type="subcellular location">
    <subcellularLocation>
        <location evidence="1">Cell membrane</location>
        <topology evidence="1">Multi-pass membrane protein</topology>
    </subcellularLocation>
</comment>
<evidence type="ECO:0000259" key="8">
    <source>
        <dbReference type="PROSITE" id="PS50850"/>
    </source>
</evidence>
<dbReference type="GO" id="GO:0005886">
    <property type="term" value="C:plasma membrane"/>
    <property type="evidence" value="ECO:0007669"/>
    <property type="project" value="UniProtKB-SubCell"/>
</dbReference>
<gene>
    <name evidence="9" type="primary">ycaD_1</name>
    <name evidence="9" type="ORF">GALL_193210</name>
</gene>
<feature type="transmembrane region" description="Helical" evidence="7">
    <location>
        <begin position="93"/>
        <end position="110"/>
    </location>
</feature>
<dbReference type="AlphaFoldDB" id="A0A1J5S3E4"/>
<feature type="transmembrane region" description="Helical" evidence="7">
    <location>
        <begin position="385"/>
        <end position="401"/>
    </location>
</feature>
<protein>
    <submittedName>
        <fullName evidence="9">Putative MFS-type transporter YcaD</fullName>
    </submittedName>
</protein>
<evidence type="ECO:0000256" key="2">
    <source>
        <dbReference type="ARBA" id="ARBA00022448"/>
    </source>
</evidence>
<evidence type="ECO:0000256" key="1">
    <source>
        <dbReference type="ARBA" id="ARBA00004651"/>
    </source>
</evidence>
<keyword evidence="2" id="KW-0813">Transport</keyword>
<keyword evidence="6 7" id="KW-0472">Membrane</keyword>
<keyword evidence="5 7" id="KW-1133">Transmembrane helix</keyword>
<evidence type="ECO:0000256" key="6">
    <source>
        <dbReference type="ARBA" id="ARBA00023136"/>
    </source>
</evidence>
<dbReference type="CDD" id="cd17325">
    <property type="entry name" value="MFS_MdtG_SLC18_like"/>
    <property type="match status" value="1"/>
</dbReference>
<keyword evidence="3" id="KW-1003">Cell membrane</keyword>
<dbReference type="InterPro" id="IPR036259">
    <property type="entry name" value="MFS_trans_sf"/>
</dbReference>
<dbReference type="SUPFAM" id="SSF103473">
    <property type="entry name" value="MFS general substrate transporter"/>
    <property type="match status" value="1"/>
</dbReference>
<dbReference type="InterPro" id="IPR011701">
    <property type="entry name" value="MFS"/>
</dbReference>
<dbReference type="PANTHER" id="PTHR23517">
    <property type="entry name" value="RESISTANCE PROTEIN MDTM, PUTATIVE-RELATED-RELATED"/>
    <property type="match status" value="1"/>
</dbReference>
<dbReference type="Gene3D" id="1.20.1250.20">
    <property type="entry name" value="MFS general substrate transporter like domains"/>
    <property type="match status" value="2"/>
</dbReference>
<feature type="transmembrane region" description="Helical" evidence="7">
    <location>
        <begin position="21"/>
        <end position="40"/>
    </location>
</feature>
<feature type="transmembrane region" description="Helical" evidence="7">
    <location>
        <begin position="157"/>
        <end position="177"/>
    </location>
</feature>
<proteinExistence type="predicted"/>
<evidence type="ECO:0000313" key="9">
    <source>
        <dbReference type="EMBL" id="OIQ98663.1"/>
    </source>
</evidence>
<dbReference type="PANTHER" id="PTHR23517:SF3">
    <property type="entry name" value="INTEGRAL MEMBRANE TRANSPORT PROTEIN"/>
    <property type="match status" value="1"/>
</dbReference>